<gene>
    <name evidence="2" type="ORF">EZS28_039328</name>
</gene>
<dbReference type="EMBL" id="SNRW01020777">
    <property type="protein sequence ID" value="KAA6365144.1"/>
    <property type="molecule type" value="Genomic_DNA"/>
</dbReference>
<protein>
    <submittedName>
        <fullName evidence="2">Uncharacterized protein</fullName>
    </submittedName>
</protein>
<dbReference type="AlphaFoldDB" id="A0A5J4U482"/>
<name>A0A5J4U482_9EUKA</name>
<keyword evidence="1" id="KW-0472">Membrane</keyword>
<keyword evidence="1" id="KW-1133">Transmembrane helix</keyword>
<proteinExistence type="predicted"/>
<evidence type="ECO:0000313" key="2">
    <source>
        <dbReference type="EMBL" id="KAA6365144.1"/>
    </source>
</evidence>
<organism evidence="2 3">
    <name type="scientific">Streblomastix strix</name>
    <dbReference type="NCBI Taxonomy" id="222440"/>
    <lineage>
        <taxon>Eukaryota</taxon>
        <taxon>Metamonada</taxon>
        <taxon>Preaxostyla</taxon>
        <taxon>Oxymonadida</taxon>
        <taxon>Streblomastigidae</taxon>
        <taxon>Streblomastix</taxon>
    </lineage>
</organism>
<sequence length="178" mass="20438">FLISLERGLVFQDFQNVRTVLVFPGKRYTSQYSIALAYRSPLQQEVKQSSAHFVLDLCLYRTGLRQWLRYNNCYSMATHNQQDLGVYCQRQLQQIVVFFSCFILLNAVLSTILFSFGSFHLYQSLRILLCALLAILCSLVIIWLPVSFSLWFLRQPQYGAFSYVDGNGAGVDLQLPGP</sequence>
<feature type="non-terminal residue" evidence="2">
    <location>
        <position position="1"/>
    </location>
</feature>
<feature type="transmembrane region" description="Helical" evidence="1">
    <location>
        <begin position="125"/>
        <end position="153"/>
    </location>
</feature>
<keyword evidence="1" id="KW-0812">Transmembrane</keyword>
<reference evidence="2 3" key="1">
    <citation type="submission" date="2019-03" db="EMBL/GenBank/DDBJ databases">
        <title>Single cell metagenomics reveals metabolic interactions within the superorganism composed of flagellate Streblomastix strix and complex community of Bacteroidetes bacteria on its surface.</title>
        <authorList>
            <person name="Treitli S.C."/>
            <person name="Kolisko M."/>
            <person name="Husnik F."/>
            <person name="Keeling P."/>
            <person name="Hampl V."/>
        </authorList>
    </citation>
    <scope>NUCLEOTIDE SEQUENCE [LARGE SCALE GENOMIC DNA]</scope>
    <source>
        <strain evidence="2">ST1C</strain>
    </source>
</reference>
<comment type="caution">
    <text evidence="2">The sequence shown here is derived from an EMBL/GenBank/DDBJ whole genome shotgun (WGS) entry which is preliminary data.</text>
</comment>
<evidence type="ECO:0000313" key="3">
    <source>
        <dbReference type="Proteomes" id="UP000324800"/>
    </source>
</evidence>
<dbReference type="Proteomes" id="UP000324800">
    <property type="component" value="Unassembled WGS sequence"/>
</dbReference>
<accession>A0A5J4U482</accession>
<feature type="transmembrane region" description="Helical" evidence="1">
    <location>
        <begin position="95"/>
        <end position="119"/>
    </location>
</feature>
<evidence type="ECO:0000256" key="1">
    <source>
        <dbReference type="SAM" id="Phobius"/>
    </source>
</evidence>